<reference evidence="1 2" key="1">
    <citation type="submission" date="2016-09" db="EMBL/GenBank/DDBJ databases">
        <title>Complete genome sequence of microbes from the polar regions.</title>
        <authorList>
            <person name="Liao L."/>
            <person name="Chen B."/>
        </authorList>
    </citation>
    <scope>NUCLEOTIDE SEQUENCE [LARGE SCALE GENOMIC DNA]</scope>
    <source>
        <strain evidence="1 2">ZS314</strain>
    </source>
</reference>
<dbReference type="AlphaFoldDB" id="A0A7L5ADY6"/>
<dbReference type="KEGG" id="mant:BHD05_01350"/>
<keyword evidence="2" id="KW-1185">Reference proteome</keyword>
<gene>
    <name evidence="1" type="ORF">BHD05_01350</name>
</gene>
<protein>
    <submittedName>
        <fullName evidence="1">Polyketide cyclase</fullName>
    </submittedName>
</protein>
<dbReference type="Proteomes" id="UP000464507">
    <property type="component" value="Chromosome"/>
</dbReference>
<dbReference type="Gene3D" id="3.30.530.20">
    <property type="match status" value="1"/>
</dbReference>
<dbReference type="EMBL" id="CP017146">
    <property type="protein sequence ID" value="QHO68478.1"/>
    <property type="molecule type" value="Genomic_DNA"/>
</dbReference>
<dbReference type="InterPro" id="IPR023393">
    <property type="entry name" value="START-like_dom_sf"/>
</dbReference>
<name>A0A7L5ADY6_9MICO</name>
<dbReference type="RefSeq" id="WP_161884838.1">
    <property type="nucleotide sequence ID" value="NZ_CP017146.1"/>
</dbReference>
<proteinExistence type="predicted"/>
<dbReference type="SUPFAM" id="SSF55961">
    <property type="entry name" value="Bet v1-like"/>
    <property type="match status" value="1"/>
</dbReference>
<dbReference type="OrthoDB" id="880456at2"/>
<organism evidence="1 2">
    <name type="scientific">Marisediminicola antarctica</name>
    <dbReference type="NCBI Taxonomy" id="674079"/>
    <lineage>
        <taxon>Bacteria</taxon>
        <taxon>Bacillati</taxon>
        <taxon>Actinomycetota</taxon>
        <taxon>Actinomycetes</taxon>
        <taxon>Micrococcales</taxon>
        <taxon>Microbacteriaceae</taxon>
        <taxon>Marisediminicola</taxon>
    </lineage>
</organism>
<sequence>MVLETRHIIVWIDCPAFDVYQFASNPENLPTWASGLGQTVENVDGSWMVDSPMGRVEVSFVGSNALGVLDHRVTLPSGESFCNPMRVLADDEGSEVVFTLRRRSGQSYKEFCADVGMVEADLARLKLTLESA</sequence>
<evidence type="ECO:0000313" key="1">
    <source>
        <dbReference type="EMBL" id="QHO68478.1"/>
    </source>
</evidence>
<accession>A0A7L5ADY6</accession>
<evidence type="ECO:0000313" key="2">
    <source>
        <dbReference type="Proteomes" id="UP000464507"/>
    </source>
</evidence>